<organism evidence="13 14">
    <name type="scientific">Megalurothrips usitatus</name>
    <name type="common">bean blossom thrips</name>
    <dbReference type="NCBI Taxonomy" id="439358"/>
    <lineage>
        <taxon>Eukaryota</taxon>
        <taxon>Metazoa</taxon>
        <taxon>Ecdysozoa</taxon>
        <taxon>Arthropoda</taxon>
        <taxon>Hexapoda</taxon>
        <taxon>Insecta</taxon>
        <taxon>Pterygota</taxon>
        <taxon>Neoptera</taxon>
        <taxon>Paraneoptera</taxon>
        <taxon>Thysanoptera</taxon>
        <taxon>Terebrantia</taxon>
        <taxon>Thripoidea</taxon>
        <taxon>Thripidae</taxon>
        <taxon>Megalurothrips</taxon>
    </lineage>
</organism>
<evidence type="ECO:0000256" key="10">
    <source>
        <dbReference type="ARBA" id="ARBA00049465"/>
    </source>
</evidence>
<evidence type="ECO:0000256" key="9">
    <source>
        <dbReference type="ARBA" id="ARBA00047915"/>
    </source>
</evidence>
<dbReference type="Gene3D" id="2.60.120.650">
    <property type="entry name" value="Cupin"/>
    <property type="match status" value="1"/>
</dbReference>
<gene>
    <name evidence="13" type="ORF">ONE63_006957</name>
</gene>
<evidence type="ECO:0000256" key="7">
    <source>
        <dbReference type="ARBA" id="ARBA00046256"/>
    </source>
</evidence>
<accession>A0AAV7XUQ5</accession>
<dbReference type="EMBL" id="JAPTSV010000004">
    <property type="protein sequence ID" value="KAJ1528551.1"/>
    <property type="molecule type" value="Genomic_DNA"/>
</dbReference>
<dbReference type="GO" id="GO:0042254">
    <property type="term" value="P:ribosome biogenesis"/>
    <property type="evidence" value="ECO:0007669"/>
    <property type="project" value="UniProtKB-KW"/>
</dbReference>
<comment type="function">
    <text evidence="7">Oxygenase that can act as both a histone lysine demethylase and a ribosomal histidine hydroxylase. Is involved in the demethylation of trimethylated 'Lys-9' on histone H3 (H3K9me3), leading to an increase in ribosomal RNA expression. Also catalyzes the hydroxylation of 60S ribosomal protein L27a on 'His-39'. May play an important role in cell growth and survival. May be involved in ribosome biogenesis, most likely during the assembly process of pre-ribosomal particles.</text>
</comment>
<evidence type="ECO:0000256" key="8">
    <source>
        <dbReference type="ARBA" id="ARBA00047687"/>
    </source>
</evidence>
<keyword evidence="4 11" id="KW-0408">Iron</keyword>
<keyword evidence="11" id="KW-0560">Oxidoreductase</keyword>
<dbReference type="GO" id="GO:0005506">
    <property type="term" value="F:iron ion binding"/>
    <property type="evidence" value="ECO:0007669"/>
    <property type="project" value="UniProtKB-UniRule"/>
</dbReference>
<comment type="similarity">
    <text evidence="6">Belongs to the ROX family. MINA53 subfamily.</text>
</comment>
<evidence type="ECO:0000256" key="11">
    <source>
        <dbReference type="RuleBase" id="RU366061"/>
    </source>
</evidence>
<keyword evidence="2" id="KW-0690">Ribosome biogenesis</keyword>
<dbReference type="Pfam" id="PF08007">
    <property type="entry name" value="JmjC_2"/>
    <property type="match status" value="1"/>
</dbReference>
<dbReference type="SUPFAM" id="SSF51197">
    <property type="entry name" value="Clavaminate synthase-like"/>
    <property type="match status" value="1"/>
</dbReference>
<dbReference type="Gene3D" id="3.90.930.40">
    <property type="match status" value="1"/>
</dbReference>
<dbReference type="Gene3D" id="1.10.10.1500">
    <property type="entry name" value="JmjC domain-containing ribosomal oxygenase (ROX), dimer domain"/>
    <property type="match status" value="1"/>
</dbReference>
<comment type="catalytic activity">
    <reaction evidence="10">
        <text>L-histidyl-[protein] + 2-oxoglutarate + O2 = (3S)-3-hydroxy-L-histidyl-[protein] + succinate + CO2</text>
        <dbReference type="Rhea" id="RHEA:54256"/>
        <dbReference type="Rhea" id="RHEA-COMP:9745"/>
        <dbReference type="Rhea" id="RHEA-COMP:13840"/>
        <dbReference type="ChEBI" id="CHEBI:15379"/>
        <dbReference type="ChEBI" id="CHEBI:16526"/>
        <dbReference type="ChEBI" id="CHEBI:16810"/>
        <dbReference type="ChEBI" id="CHEBI:29979"/>
        <dbReference type="ChEBI" id="CHEBI:30031"/>
        <dbReference type="ChEBI" id="CHEBI:138021"/>
        <dbReference type="EC" id="1.14.11.79"/>
    </reaction>
</comment>
<comment type="function">
    <text evidence="5">Oxygenase that can act as both a histone lysine demethylase and a ribosomal histidine hydroxylase. Specifically demethylates 'Lys-4' (H3K4me) and 'Lys-36' (H3K36me) of histone H3, thereby playing a central role in histone code.</text>
</comment>
<comment type="subcellular location">
    <subcellularLocation>
        <location evidence="1">Nucleus</location>
        <location evidence="1">Nucleolus</location>
    </subcellularLocation>
</comment>
<evidence type="ECO:0000313" key="13">
    <source>
        <dbReference type="EMBL" id="KAJ1528551.1"/>
    </source>
</evidence>
<dbReference type="GO" id="GO:0036139">
    <property type="term" value="F:peptidyl-histidine dioxygenase activity"/>
    <property type="evidence" value="ECO:0007669"/>
    <property type="project" value="UniProtKB-EC"/>
</dbReference>
<dbReference type="EC" id="1.14.11.27" evidence="11"/>
<comment type="catalytic activity">
    <reaction evidence="8">
        <text>L-histidyl-[ribosomal protein uL15] + 2-oxoglutarate + O2 = (3S)-3-hydroxy-L-histidyl-[ribosomal protein uL15] + succinate + CO2</text>
        <dbReference type="Rhea" id="RHEA:54024"/>
        <dbReference type="Rhea" id="RHEA-COMP:13760"/>
        <dbReference type="Rhea" id="RHEA-COMP:13761"/>
        <dbReference type="ChEBI" id="CHEBI:15379"/>
        <dbReference type="ChEBI" id="CHEBI:16526"/>
        <dbReference type="ChEBI" id="CHEBI:16810"/>
        <dbReference type="ChEBI" id="CHEBI:29979"/>
        <dbReference type="ChEBI" id="CHEBI:30031"/>
        <dbReference type="ChEBI" id="CHEBI:138021"/>
    </reaction>
</comment>
<feature type="domain" description="JmjC" evidence="12">
    <location>
        <begin position="108"/>
        <end position="246"/>
    </location>
</feature>
<keyword evidence="14" id="KW-1185">Reference proteome</keyword>
<dbReference type="InterPro" id="IPR039994">
    <property type="entry name" value="NO66-like"/>
</dbReference>
<keyword evidence="3 11" id="KW-0479">Metal-binding</keyword>
<protein>
    <recommendedName>
        <fullName evidence="11">Bifunctional lysine-specific demethylase and histidyl-hydroxylase</fullName>
        <ecNumber evidence="11">1.14.11.27</ecNumber>
    </recommendedName>
</protein>
<dbReference type="PANTHER" id="PTHR13096:SF7">
    <property type="entry name" value="RIBOSOMAL OXYGENASE 2"/>
    <property type="match status" value="1"/>
</dbReference>
<proteinExistence type="inferred from homology"/>
<evidence type="ECO:0000256" key="6">
    <source>
        <dbReference type="ARBA" id="ARBA00034314"/>
    </source>
</evidence>
<dbReference type="PANTHER" id="PTHR13096">
    <property type="entry name" value="MINA53 MYC INDUCED NUCLEAR ANTIGEN"/>
    <property type="match status" value="1"/>
</dbReference>
<dbReference type="Proteomes" id="UP001075354">
    <property type="component" value="Chromosome 4"/>
</dbReference>
<dbReference type="PROSITE" id="PS51184">
    <property type="entry name" value="JMJC"/>
    <property type="match status" value="1"/>
</dbReference>
<keyword evidence="11" id="KW-0539">Nucleus</keyword>
<dbReference type="GO" id="GO:0032453">
    <property type="term" value="F:histone H3K4 demethylase activity"/>
    <property type="evidence" value="ECO:0007669"/>
    <property type="project" value="TreeGrafter"/>
</dbReference>
<dbReference type="GO" id="GO:0005730">
    <property type="term" value="C:nucleolus"/>
    <property type="evidence" value="ECO:0007669"/>
    <property type="project" value="UniProtKB-SubCell"/>
</dbReference>
<evidence type="ECO:0000256" key="4">
    <source>
        <dbReference type="ARBA" id="ARBA00023004"/>
    </source>
</evidence>
<evidence type="ECO:0000256" key="3">
    <source>
        <dbReference type="ARBA" id="ARBA00022723"/>
    </source>
</evidence>
<evidence type="ECO:0000313" key="14">
    <source>
        <dbReference type="Proteomes" id="UP001075354"/>
    </source>
</evidence>
<comment type="catalytic activity">
    <reaction evidence="9 11">
        <text>N(6),N(6)-dimethyl-L-lysyl(36)-[histone H3] + 2 2-oxoglutarate + 2 O2 = L-lysyl(36)-[histone H3] + 2 formaldehyde + 2 succinate + 2 CO2</text>
        <dbReference type="Rhea" id="RHEA:42032"/>
        <dbReference type="Rhea" id="RHEA-COMP:9785"/>
        <dbReference type="Rhea" id="RHEA-COMP:9787"/>
        <dbReference type="ChEBI" id="CHEBI:15379"/>
        <dbReference type="ChEBI" id="CHEBI:16526"/>
        <dbReference type="ChEBI" id="CHEBI:16810"/>
        <dbReference type="ChEBI" id="CHEBI:16842"/>
        <dbReference type="ChEBI" id="CHEBI:29969"/>
        <dbReference type="ChEBI" id="CHEBI:30031"/>
        <dbReference type="ChEBI" id="CHEBI:61976"/>
        <dbReference type="EC" id="1.14.11.27"/>
    </reaction>
</comment>
<sequence>MSIDLTSPKRLFLSLICPVSFDDFFSQYWEEKPLYVPKSYGPVGSDGILSLSHRTLRNFIKNLQLQCGRDIDITKCSLNGKKESLNDKGVLSLAKYDRLVTGGQASACFNELQRFQNDLWQLIELLESFFGTLVGSKVIVSPTAAQKSPTPLSFSNAETLVIQTEGESCWVLYSPVSPLSREQSENIAPEHLGEPTHEVLLRAGDFLYLPRGTVYQNGAIVTNTHSTYLAMYTYQQASWGDYLQSIFPSLIKEAMESDVDFRRGLPINFLKSTKLTKNSKFQSVLGILLFKLAKSRLEKFPLPKDLMEKFMEKRLPPYRTDPTLLRSTLPSGTPPDLSCKVRLRCPEHLSFLVADRTYVNENSSCTVHCDLELKDNGCSLDDTASSQLQFLSQSFFESDDSQAVFVFSSLLNSRLHHMMPCQSNQIREHASLALILPIEFLPSLEILKASSEQFMAAASLPLNNPADREQLIRALWSRHLLECIPGFRSQPCKSTKLD</sequence>
<keyword evidence="11" id="KW-0805">Transcription regulation</keyword>
<evidence type="ECO:0000256" key="5">
    <source>
        <dbReference type="ARBA" id="ARBA00025670"/>
    </source>
</evidence>
<evidence type="ECO:0000256" key="1">
    <source>
        <dbReference type="ARBA" id="ARBA00004604"/>
    </source>
</evidence>
<reference evidence="13" key="1">
    <citation type="submission" date="2022-12" db="EMBL/GenBank/DDBJ databases">
        <title>Chromosome-level genome assembly of the bean flower thrips Megalurothrips usitatus.</title>
        <authorList>
            <person name="Ma L."/>
            <person name="Liu Q."/>
            <person name="Li H."/>
            <person name="Cai W."/>
        </authorList>
    </citation>
    <scope>NUCLEOTIDE SEQUENCE</scope>
    <source>
        <strain evidence="13">Cailab_2022a</strain>
    </source>
</reference>
<dbReference type="AlphaFoldDB" id="A0AAV7XUQ5"/>
<dbReference type="InterPro" id="IPR003347">
    <property type="entry name" value="JmjC_dom"/>
</dbReference>
<comment type="caution">
    <text evidence="13">The sequence shown here is derived from an EMBL/GenBank/DDBJ whole genome shotgun (WGS) entry which is preliminary data.</text>
</comment>
<evidence type="ECO:0000259" key="12">
    <source>
        <dbReference type="PROSITE" id="PS51184"/>
    </source>
</evidence>
<name>A0AAV7XUQ5_9NEOP</name>
<keyword evidence="11" id="KW-0223">Dioxygenase</keyword>
<dbReference type="GO" id="GO:0140680">
    <property type="term" value="F:histone H3K36me/H3K36me2 demethylase activity"/>
    <property type="evidence" value="ECO:0007669"/>
    <property type="project" value="UniProtKB-EC"/>
</dbReference>
<evidence type="ECO:0000256" key="2">
    <source>
        <dbReference type="ARBA" id="ARBA00022517"/>
    </source>
</evidence>
<comment type="cofactor">
    <cofactor evidence="11">
        <name>Fe(2+)</name>
        <dbReference type="ChEBI" id="CHEBI:29033"/>
    </cofactor>
    <text evidence="11">Binds 1 Fe(2+) ion per subunit.</text>
</comment>
<keyword evidence="11" id="KW-0804">Transcription</keyword>